<comment type="caution">
    <text evidence="7">The sequence shown here is derived from an EMBL/GenBank/DDBJ whole genome shotgun (WGS) entry which is preliminary data.</text>
</comment>
<reference evidence="8" key="1">
    <citation type="journal article" date="2023" name="Commun. Biol.">
        <title>Genome analysis of Parmales, the sister group of diatoms, reveals the evolutionary specialization of diatoms from phago-mixotrophs to photoautotrophs.</title>
        <authorList>
            <person name="Ban H."/>
            <person name="Sato S."/>
            <person name="Yoshikawa S."/>
            <person name="Yamada K."/>
            <person name="Nakamura Y."/>
            <person name="Ichinomiya M."/>
            <person name="Sato N."/>
            <person name="Blanc-Mathieu R."/>
            <person name="Endo H."/>
            <person name="Kuwata A."/>
            <person name="Ogata H."/>
        </authorList>
    </citation>
    <scope>NUCLEOTIDE SEQUENCE [LARGE SCALE GENOMIC DNA]</scope>
</reference>
<dbReference type="GO" id="GO:0030687">
    <property type="term" value="C:preribosome, large subunit precursor"/>
    <property type="evidence" value="ECO:0007669"/>
    <property type="project" value="TreeGrafter"/>
</dbReference>
<dbReference type="GO" id="GO:0005730">
    <property type="term" value="C:nucleolus"/>
    <property type="evidence" value="ECO:0007669"/>
    <property type="project" value="UniProtKB-SubCell"/>
</dbReference>
<dbReference type="GO" id="GO:0006364">
    <property type="term" value="P:rRNA processing"/>
    <property type="evidence" value="ECO:0007669"/>
    <property type="project" value="TreeGrafter"/>
</dbReference>
<feature type="compositionally biased region" description="Basic and acidic residues" evidence="6">
    <location>
        <begin position="9"/>
        <end position="21"/>
    </location>
</feature>
<feature type="compositionally biased region" description="Acidic residues" evidence="6">
    <location>
        <begin position="76"/>
        <end position="101"/>
    </location>
</feature>
<evidence type="ECO:0000256" key="3">
    <source>
        <dbReference type="ARBA" id="ARBA00022517"/>
    </source>
</evidence>
<evidence type="ECO:0008006" key="9">
    <source>
        <dbReference type="Google" id="ProtNLM"/>
    </source>
</evidence>
<dbReference type="AlphaFoldDB" id="A0A9W7FYW1"/>
<dbReference type="Proteomes" id="UP001165065">
    <property type="component" value="Unassembled WGS sequence"/>
</dbReference>
<feature type="region of interest" description="Disordered" evidence="6">
    <location>
        <begin position="72"/>
        <end position="113"/>
    </location>
</feature>
<feature type="compositionally biased region" description="Gly residues" evidence="6">
    <location>
        <begin position="330"/>
        <end position="341"/>
    </location>
</feature>
<dbReference type="EMBL" id="BRYA01000591">
    <property type="protein sequence ID" value="GMI24714.1"/>
    <property type="molecule type" value="Genomic_DNA"/>
</dbReference>
<proteinExistence type="inferred from homology"/>
<dbReference type="PANTHER" id="PTHR13028">
    <property type="entry name" value="RRNA PROCESSING PROTEIN EBNA1-BINDING PROTEIN-RELATED"/>
    <property type="match status" value="1"/>
</dbReference>
<comment type="subcellular location">
    <subcellularLocation>
        <location evidence="1">Nucleus</location>
        <location evidence="1">Nucleolus</location>
    </subcellularLocation>
</comment>
<keyword evidence="8" id="KW-1185">Reference proteome</keyword>
<name>A0A9W7FYW1_9STRA</name>
<feature type="region of interest" description="Disordered" evidence="6">
    <location>
        <begin position="220"/>
        <end position="355"/>
    </location>
</feature>
<comment type="similarity">
    <text evidence="2">Belongs to the EBP2 family.</text>
</comment>
<feature type="compositionally biased region" description="Basic and acidic residues" evidence="6">
    <location>
        <begin position="220"/>
        <end position="239"/>
    </location>
</feature>
<dbReference type="OrthoDB" id="443772at2759"/>
<evidence type="ECO:0000256" key="4">
    <source>
        <dbReference type="ARBA" id="ARBA00023054"/>
    </source>
</evidence>
<evidence type="ECO:0000256" key="1">
    <source>
        <dbReference type="ARBA" id="ARBA00004604"/>
    </source>
</evidence>
<feature type="compositionally biased region" description="Acidic residues" evidence="6">
    <location>
        <begin position="22"/>
        <end position="48"/>
    </location>
</feature>
<accession>A0A9W7FYW1</accession>
<keyword evidence="4" id="KW-0175">Coiled coil</keyword>
<organism evidence="7 8">
    <name type="scientific">Triparma columacea</name>
    <dbReference type="NCBI Taxonomy" id="722753"/>
    <lineage>
        <taxon>Eukaryota</taxon>
        <taxon>Sar</taxon>
        <taxon>Stramenopiles</taxon>
        <taxon>Ochrophyta</taxon>
        <taxon>Bolidophyceae</taxon>
        <taxon>Parmales</taxon>
        <taxon>Triparmaceae</taxon>
        <taxon>Triparma</taxon>
    </lineage>
</organism>
<feature type="compositionally biased region" description="Basic and acidic residues" evidence="6">
    <location>
        <begin position="245"/>
        <end position="261"/>
    </location>
</feature>
<feature type="region of interest" description="Disordered" evidence="6">
    <location>
        <begin position="1"/>
        <end position="49"/>
    </location>
</feature>
<evidence type="ECO:0000256" key="2">
    <source>
        <dbReference type="ARBA" id="ARBA00007336"/>
    </source>
</evidence>
<keyword evidence="5" id="KW-0539">Nucleus</keyword>
<feature type="compositionally biased region" description="Polar residues" evidence="6">
    <location>
        <begin position="310"/>
        <end position="319"/>
    </location>
</feature>
<sequence length="355" mass="40134">MAKKSKSKKSVEAIVEAKEDFEVYSDDEDEEMQLENDTPEGEEEDDYEAEARALAQAMREGAFDKLVKASAKELAVDDDDDDNGEDDGDEDEDEEDLDSDDAPPPSTKNFINNKVGLRAATAAILERDLPWEERLDIVSNTAIDPPENPLDTNDDLKRELAFYKVAEEAVKIGKQHFKSTKMKFTRPMDFFAEMVKSDEQMAKIKDRLIFESKKMQAFEQRKANKEQIGREKEKRDAKLKQKAREKRDNLSKVEEWKKDAANNRGSLNDNDDKDRMDKFGINKKRDRADKKFGFGGKKGKFKKTDKKSMNDMSSFNPRGNFSGGMKSSKKGGGNAGAGAGKRPGKRARDSKRSRG</sequence>
<feature type="compositionally biased region" description="Basic and acidic residues" evidence="6">
    <location>
        <begin position="270"/>
        <end position="280"/>
    </location>
</feature>
<protein>
    <recommendedName>
        <fullName evidence="9">rRNA-processing protein EBP2</fullName>
    </recommendedName>
</protein>
<evidence type="ECO:0000313" key="8">
    <source>
        <dbReference type="Proteomes" id="UP001165065"/>
    </source>
</evidence>
<feature type="compositionally biased region" description="Basic and acidic residues" evidence="6">
    <location>
        <begin position="346"/>
        <end position="355"/>
    </location>
</feature>
<gene>
    <name evidence="7" type="ORF">TrCOL_g7132</name>
</gene>
<dbReference type="GO" id="GO:0034399">
    <property type="term" value="C:nuclear periphery"/>
    <property type="evidence" value="ECO:0007669"/>
    <property type="project" value="TreeGrafter"/>
</dbReference>
<dbReference type="Pfam" id="PF05890">
    <property type="entry name" value="Ebp2"/>
    <property type="match status" value="1"/>
</dbReference>
<dbReference type="PANTHER" id="PTHR13028:SF0">
    <property type="entry name" value="RRNA-PROCESSING PROTEIN EBP2-RELATED"/>
    <property type="match status" value="1"/>
</dbReference>
<keyword evidence="3" id="KW-0690">Ribosome biogenesis</keyword>
<evidence type="ECO:0000256" key="6">
    <source>
        <dbReference type="SAM" id="MobiDB-lite"/>
    </source>
</evidence>
<evidence type="ECO:0000256" key="5">
    <source>
        <dbReference type="ARBA" id="ARBA00023242"/>
    </source>
</evidence>
<dbReference type="InterPro" id="IPR008610">
    <property type="entry name" value="Ebp2"/>
</dbReference>
<evidence type="ECO:0000313" key="7">
    <source>
        <dbReference type="EMBL" id="GMI24714.1"/>
    </source>
</evidence>
<dbReference type="GO" id="GO:0042273">
    <property type="term" value="P:ribosomal large subunit biogenesis"/>
    <property type="evidence" value="ECO:0007669"/>
    <property type="project" value="TreeGrafter"/>
</dbReference>